<protein>
    <submittedName>
        <fullName evidence="2">Uncharacterized protein</fullName>
    </submittedName>
</protein>
<dbReference type="InParanoid" id="A0A409WYG8"/>
<feature type="compositionally biased region" description="Basic and acidic residues" evidence="1">
    <location>
        <begin position="64"/>
        <end position="75"/>
    </location>
</feature>
<evidence type="ECO:0000313" key="3">
    <source>
        <dbReference type="Proteomes" id="UP000283269"/>
    </source>
</evidence>
<dbReference type="Proteomes" id="UP000283269">
    <property type="component" value="Unassembled WGS sequence"/>
</dbReference>
<accession>A0A409WYG8</accession>
<gene>
    <name evidence="2" type="ORF">CVT25_007001</name>
</gene>
<evidence type="ECO:0000256" key="1">
    <source>
        <dbReference type="SAM" id="MobiDB-lite"/>
    </source>
</evidence>
<feature type="region of interest" description="Disordered" evidence="1">
    <location>
        <begin position="1"/>
        <end position="124"/>
    </location>
</feature>
<evidence type="ECO:0000313" key="2">
    <source>
        <dbReference type="EMBL" id="PPQ83511.1"/>
    </source>
</evidence>
<proteinExistence type="predicted"/>
<comment type="caution">
    <text evidence="2">The sequence shown here is derived from an EMBL/GenBank/DDBJ whole genome shotgun (WGS) entry which is preliminary data.</text>
</comment>
<feature type="compositionally biased region" description="Polar residues" evidence="1">
    <location>
        <begin position="88"/>
        <end position="120"/>
    </location>
</feature>
<keyword evidence="3" id="KW-1185">Reference proteome</keyword>
<dbReference type="AlphaFoldDB" id="A0A409WYG8"/>
<name>A0A409WYG8_PSICY</name>
<dbReference type="EMBL" id="NHYD01003013">
    <property type="protein sequence ID" value="PPQ83511.1"/>
    <property type="molecule type" value="Genomic_DNA"/>
</dbReference>
<sequence length="238" mass="27345">MPRPTCRSRQQQMPTPEYGSNWAKTVYAPDKPEKTRKRDHVKKKGSIWNCFTPPPPLSSPPYHILRDEFSQKSDSDSSSGLYIPSPQAYETSQNRPSPVITPSQEYTTLNNHKSPTSLGRQPNHDLEKLFIEENITSGKMLWDLRTDLSTARVRDSDMSYYPSFELPALPRHIKVAMIDFDQRELAWLTKAWGPIIVNNQSQKIHHNFESTRAYFKIVEEKTPDSGFCTTDTQNISTV</sequence>
<reference evidence="2 3" key="1">
    <citation type="journal article" date="2018" name="Evol. Lett.">
        <title>Horizontal gene cluster transfer increased hallucinogenic mushroom diversity.</title>
        <authorList>
            <person name="Reynolds H.T."/>
            <person name="Vijayakumar V."/>
            <person name="Gluck-Thaler E."/>
            <person name="Korotkin H.B."/>
            <person name="Matheny P.B."/>
            <person name="Slot J.C."/>
        </authorList>
    </citation>
    <scope>NUCLEOTIDE SEQUENCE [LARGE SCALE GENOMIC DNA]</scope>
    <source>
        <strain evidence="2 3">2631</strain>
    </source>
</reference>
<feature type="compositionally biased region" description="Basic residues" evidence="1">
    <location>
        <begin position="34"/>
        <end position="45"/>
    </location>
</feature>
<organism evidence="2 3">
    <name type="scientific">Psilocybe cyanescens</name>
    <dbReference type="NCBI Taxonomy" id="93625"/>
    <lineage>
        <taxon>Eukaryota</taxon>
        <taxon>Fungi</taxon>
        <taxon>Dikarya</taxon>
        <taxon>Basidiomycota</taxon>
        <taxon>Agaricomycotina</taxon>
        <taxon>Agaricomycetes</taxon>
        <taxon>Agaricomycetidae</taxon>
        <taxon>Agaricales</taxon>
        <taxon>Agaricineae</taxon>
        <taxon>Strophariaceae</taxon>
        <taxon>Psilocybe</taxon>
    </lineage>
</organism>